<dbReference type="InterPro" id="IPR001279">
    <property type="entry name" value="Metallo-B-lactamas"/>
</dbReference>
<evidence type="ECO:0000259" key="6">
    <source>
        <dbReference type="SMART" id="SM00849"/>
    </source>
</evidence>
<dbReference type="InterPro" id="IPR051013">
    <property type="entry name" value="MBL_superfamily_lactonases"/>
</dbReference>
<dbReference type="Pfam" id="PF00753">
    <property type="entry name" value="Lactamase_B"/>
    <property type="match status" value="1"/>
</dbReference>
<dbReference type="SUPFAM" id="SSF56281">
    <property type="entry name" value="Metallo-hydrolase/oxidoreductase"/>
    <property type="match status" value="1"/>
</dbReference>
<evidence type="ECO:0000256" key="5">
    <source>
        <dbReference type="SAM" id="MobiDB-lite"/>
    </source>
</evidence>
<accession>A0A8J7SB31</accession>
<dbReference type="SMART" id="SM00849">
    <property type="entry name" value="Lactamase_B"/>
    <property type="match status" value="1"/>
</dbReference>
<gene>
    <name evidence="7" type="ORF">NATSA_14115</name>
</gene>
<dbReference type="GO" id="GO:0016787">
    <property type="term" value="F:hydrolase activity"/>
    <property type="evidence" value="ECO:0007669"/>
    <property type="project" value="UniProtKB-KW"/>
</dbReference>
<keyword evidence="3" id="KW-0378">Hydrolase</keyword>
<keyword evidence="2" id="KW-0479">Metal-binding</keyword>
<dbReference type="GO" id="GO:0046872">
    <property type="term" value="F:metal ion binding"/>
    <property type="evidence" value="ECO:0007669"/>
    <property type="project" value="UniProtKB-KW"/>
</dbReference>
<evidence type="ECO:0000256" key="2">
    <source>
        <dbReference type="ARBA" id="ARBA00022723"/>
    </source>
</evidence>
<sequence>MDIGGFRIEQLSEGVFEVSPGGSIQKTTEQKKQGDTPSGHARVGLDPVLIDTGSTCILLDTGLGMGLDNNEPNRNTSNILTNLEIFGYQPGDIKHVILSHLHYDHAAGMSFTGKSSAVSATLPAAQIYVQRSEWEAALASVEHPPGTQGMGYEPDDLYRLVADDRFVFLDKERQDIVKGVTVLRTGGHTPGHQIVRLRSSGESAYYCGDLIPGDIHLNNSMHHKTDMDPSRARKAKMLLMNQAHRENATLLFYHSVYKKSGRITKDKNRKFVLSDY</sequence>
<organism evidence="7 8">
    <name type="scientific">Natronogracilivirga saccharolytica</name>
    <dbReference type="NCBI Taxonomy" id="2812953"/>
    <lineage>
        <taxon>Bacteria</taxon>
        <taxon>Pseudomonadati</taxon>
        <taxon>Balneolota</taxon>
        <taxon>Balneolia</taxon>
        <taxon>Balneolales</taxon>
        <taxon>Cyclonatronaceae</taxon>
        <taxon>Natronogracilivirga</taxon>
    </lineage>
</organism>
<dbReference type="Gene3D" id="3.60.15.10">
    <property type="entry name" value="Ribonuclease Z/Hydroxyacylglutathione hydrolase-like"/>
    <property type="match status" value="1"/>
</dbReference>
<evidence type="ECO:0000313" key="8">
    <source>
        <dbReference type="Proteomes" id="UP000673975"/>
    </source>
</evidence>
<dbReference type="Proteomes" id="UP000673975">
    <property type="component" value="Unassembled WGS sequence"/>
</dbReference>
<evidence type="ECO:0000256" key="4">
    <source>
        <dbReference type="ARBA" id="ARBA00022833"/>
    </source>
</evidence>
<name>A0A8J7SB31_9BACT</name>
<dbReference type="EMBL" id="JAFIDN010000014">
    <property type="protein sequence ID" value="MBP3193808.1"/>
    <property type="molecule type" value="Genomic_DNA"/>
</dbReference>
<proteinExistence type="inferred from homology"/>
<feature type="domain" description="Metallo-beta-lactamase" evidence="6">
    <location>
        <begin position="44"/>
        <end position="254"/>
    </location>
</feature>
<feature type="region of interest" description="Disordered" evidence="5">
    <location>
        <begin position="18"/>
        <end position="43"/>
    </location>
</feature>
<comment type="caution">
    <text evidence="7">The sequence shown here is derived from an EMBL/GenBank/DDBJ whole genome shotgun (WGS) entry which is preliminary data.</text>
</comment>
<keyword evidence="8" id="KW-1185">Reference proteome</keyword>
<evidence type="ECO:0000313" key="7">
    <source>
        <dbReference type="EMBL" id="MBP3193808.1"/>
    </source>
</evidence>
<protein>
    <submittedName>
        <fullName evidence="7">MBL fold metallo-hydrolase</fullName>
    </submittedName>
</protein>
<dbReference type="InterPro" id="IPR036866">
    <property type="entry name" value="RibonucZ/Hydroxyglut_hydro"/>
</dbReference>
<comment type="similarity">
    <text evidence="1">Belongs to the metallo-beta-lactamase superfamily.</text>
</comment>
<dbReference type="AlphaFoldDB" id="A0A8J7SB31"/>
<dbReference type="PANTHER" id="PTHR42978">
    <property type="entry name" value="QUORUM-QUENCHING LACTONASE YTNP-RELATED-RELATED"/>
    <property type="match status" value="1"/>
</dbReference>
<evidence type="ECO:0000256" key="3">
    <source>
        <dbReference type="ARBA" id="ARBA00022801"/>
    </source>
</evidence>
<reference evidence="7" key="1">
    <citation type="submission" date="2021-02" db="EMBL/GenBank/DDBJ databases">
        <title>Natronogracilivirga saccharolytica gen. nov. sp. nov. a new anaerobic, haloalkiliphilic carbohydrate-fermenting bacterium from soda lake and proposing of Cyclonatronumiaceae fam. nov. in the phylum Balneolaeota.</title>
        <authorList>
            <person name="Zhilina T.N."/>
            <person name="Sorokin D.Y."/>
            <person name="Zavarzina D.G."/>
            <person name="Toshchakov S.V."/>
            <person name="Kublanov I.V."/>
        </authorList>
    </citation>
    <scope>NUCLEOTIDE SEQUENCE</scope>
    <source>
        <strain evidence="7">Z-1702</strain>
    </source>
</reference>
<dbReference type="PANTHER" id="PTHR42978:SF6">
    <property type="entry name" value="QUORUM-QUENCHING LACTONASE YTNP-RELATED"/>
    <property type="match status" value="1"/>
</dbReference>
<dbReference type="RefSeq" id="WP_210513265.1">
    <property type="nucleotide sequence ID" value="NZ_JAFIDN010000014.1"/>
</dbReference>
<keyword evidence="4" id="KW-0862">Zinc</keyword>
<evidence type="ECO:0000256" key="1">
    <source>
        <dbReference type="ARBA" id="ARBA00007749"/>
    </source>
</evidence>